<proteinExistence type="predicted"/>
<name>A0ABQ5IIX7_9ASTR</name>
<dbReference type="InterPro" id="IPR013103">
    <property type="entry name" value="RVT_2"/>
</dbReference>
<dbReference type="PROSITE" id="PS50994">
    <property type="entry name" value="INTEGRASE"/>
    <property type="match status" value="1"/>
</dbReference>
<evidence type="ECO:0000256" key="3">
    <source>
        <dbReference type="SAM" id="MobiDB-lite"/>
    </source>
</evidence>
<dbReference type="InterPro" id="IPR057670">
    <property type="entry name" value="SH3_retrovirus"/>
</dbReference>
<dbReference type="PANTHER" id="PTHR42648:SF18">
    <property type="entry name" value="RETROTRANSPOSON, UNCLASSIFIED-LIKE PROTEIN"/>
    <property type="match status" value="1"/>
</dbReference>
<evidence type="ECO:0000256" key="1">
    <source>
        <dbReference type="ARBA" id="ARBA00022723"/>
    </source>
</evidence>
<keyword evidence="2" id="KW-0378">Hydrolase</keyword>
<dbReference type="Gene3D" id="3.30.420.10">
    <property type="entry name" value="Ribonuclease H-like superfamily/Ribonuclease H"/>
    <property type="match status" value="1"/>
</dbReference>
<accession>A0ABQ5IIX7</accession>
<evidence type="ECO:0000313" key="5">
    <source>
        <dbReference type="EMBL" id="GJT99644.1"/>
    </source>
</evidence>
<comment type="caution">
    <text evidence="5">The sequence shown here is derived from an EMBL/GenBank/DDBJ whole genome shotgun (WGS) entry which is preliminary data.</text>
</comment>
<feature type="region of interest" description="Disordered" evidence="3">
    <location>
        <begin position="210"/>
        <end position="230"/>
    </location>
</feature>
<dbReference type="PANTHER" id="PTHR42648">
    <property type="entry name" value="TRANSPOSASE, PUTATIVE-RELATED"/>
    <property type="match status" value="1"/>
</dbReference>
<protein>
    <submittedName>
        <fullName evidence="5">Integrase, catalytic region, zinc finger, CCHC-type containing protein</fullName>
    </submittedName>
</protein>
<keyword evidence="6" id="KW-1185">Reference proteome</keyword>
<feature type="domain" description="Integrase catalytic" evidence="4">
    <location>
        <begin position="1"/>
        <end position="79"/>
    </location>
</feature>
<dbReference type="Pfam" id="PF25597">
    <property type="entry name" value="SH3_retrovirus"/>
    <property type="match status" value="1"/>
</dbReference>
<evidence type="ECO:0000256" key="2">
    <source>
        <dbReference type="ARBA" id="ARBA00022801"/>
    </source>
</evidence>
<reference evidence="5" key="1">
    <citation type="journal article" date="2022" name="Int. J. Mol. Sci.">
        <title>Draft Genome of Tanacetum Coccineum: Genomic Comparison of Closely Related Tanacetum-Family Plants.</title>
        <authorList>
            <person name="Yamashiro T."/>
            <person name="Shiraishi A."/>
            <person name="Nakayama K."/>
            <person name="Satake H."/>
        </authorList>
    </citation>
    <scope>NUCLEOTIDE SEQUENCE</scope>
</reference>
<keyword evidence="1" id="KW-0479">Metal-binding</keyword>
<gene>
    <name evidence="5" type="ORF">Tco_1109983</name>
</gene>
<dbReference type="SUPFAM" id="SSF53098">
    <property type="entry name" value="Ribonuclease H-like"/>
    <property type="match status" value="1"/>
</dbReference>
<feature type="region of interest" description="Disordered" evidence="3">
    <location>
        <begin position="1"/>
        <end position="20"/>
    </location>
</feature>
<dbReference type="EMBL" id="BQNB010020789">
    <property type="protein sequence ID" value="GJT99644.1"/>
    <property type="molecule type" value="Genomic_DNA"/>
</dbReference>
<dbReference type="InterPro" id="IPR036397">
    <property type="entry name" value="RNaseH_sf"/>
</dbReference>
<dbReference type="InterPro" id="IPR012337">
    <property type="entry name" value="RNaseH-like_sf"/>
</dbReference>
<dbReference type="InterPro" id="IPR039537">
    <property type="entry name" value="Retrotran_Ty1/copia-like"/>
</dbReference>
<dbReference type="Pfam" id="PF07727">
    <property type="entry name" value="RVT_2"/>
    <property type="match status" value="1"/>
</dbReference>
<feature type="compositionally biased region" description="Polar residues" evidence="3">
    <location>
        <begin position="8"/>
        <end position="20"/>
    </location>
</feature>
<reference evidence="5" key="2">
    <citation type="submission" date="2022-01" db="EMBL/GenBank/DDBJ databases">
        <authorList>
            <person name="Yamashiro T."/>
            <person name="Shiraishi A."/>
            <person name="Satake H."/>
            <person name="Nakayama K."/>
        </authorList>
    </citation>
    <scope>NUCLEOTIDE SEQUENCE</scope>
</reference>
<evidence type="ECO:0000259" key="4">
    <source>
        <dbReference type="PROSITE" id="PS50994"/>
    </source>
</evidence>
<sequence>MEDVGITDHTSMTRTPQQNDVVKRRNRTLVEAARTMLIFSKYPLFLWAGTVATACYTQKCSLIHTCYNKTPYELLRDCKPKLKYLHIFIALCYPTNDFEDLGKLQPKADIGIFIGYSPSKKAYWIYNKRTRQIMGKMNVKFDELTHMAFEQHSSGPELQAKPPTKNDWDLLFQLMFDEYFKSSSVVSTPISAATLVPSDTTEASSFTTIDQEAPSPINSPNIKATNSPINSTNVKSNEEVVEWTEHHSFTTIIDDPSKPVSTRRQLSTDALWCYFYAFLAKEELENYKEAMKESCLIEAMQEEIYEFEWLEVWDVLKNKARLVAKGYCQEEGIDFEESFAPVARIEAIKIFLAYAANKNMSKLDGDPNETLVDPTHYRGMAKPTEKHLTAVKQEKSLSAGHLRNRSVPQYQQLKQSIYPCPVAVLKSYGCGLSLLTMDFTSTRSYYTWTQKAPLPYLANRATP</sequence>
<dbReference type="InterPro" id="IPR001584">
    <property type="entry name" value="Integrase_cat-core"/>
</dbReference>
<organism evidence="5 6">
    <name type="scientific">Tanacetum coccineum</name>
    <dbReference type="NCBI Taxonomy" id="301880"/>
    <lineage>
        <taxon>Eukaryota</taxon>
        <taxon>Viridiplantae</taxon>
        <taxon>Streptophyta</taxon>
        <taxon>Embryophyta</taxon>
        <taxon>Tracheophyta</taxon>
        <taxon>Spermatophyta</taxon>
        <taxon>Magnoliopsida</taxon>
        <taxon>eudicotyledons</taxon>
        <taxon>Gunneridae</taxon>
        <taxon>Pentapetalae</taxon>
        <taxon>asterids</taxon>
        <taxon>campanulids</taxon>
        <taxon>Asterales</taxon>
        <taxon>Asteraceae</taxon>
        <taxon>Asteroideae</taxon>
        <taxon>Anthemideae</taxon>
        <taxon>Anthemidinae</taxon>
        <taxon>Tanacetum</taxon>
    </lineage>
</organism>
<evidence type="ECO:0000313" key="6">
    <source>
        <dbReference type="Proteomes" id="UP001151760"/>
    </source>
</evidence>
<dbReference type="Proteomes" id="UP001151760">
    <property type="component" value="Unassembled WGS sequence"/>
</dbReference>